<keyword evidence="2" id="KW-0472">Membrane</keyword>
<feature type="coiled-coil region" evidence="1">
    <location>
        <begin position="240"/>
        <end position="267"/>
    </location>
</feature>
<evidence type="ECO:0000313" key="3">
    <source>
        <dbReference type="EMBL" id="KOY79900.1"/>
    </source>
</evidence>
<reference evidence="3 4" key="1">
    <citation type="submission" date="2015-07" db="EMBL/GenBank/DDBJ databases">
        <title>Genome sequencing project for genomic taxonomy and phylogenomics of Bacillus-like bacteria.</title>
        <authorList>
            <person name="Liu B."/>
            <person name="Wang J."/>
            <person name="Zhu Y."/>
            <person name="Liu G."/>
            <person name="Chen Q."/>
            <person name="Chen Z."/>
            <person name="Che J."/>
            <person name="Ge C."/>
            <person name="Shi H."/>
            <person name="Pan Z."/>
            <person name="Liu X."/>
        </authorList>
    </citation>
    <scope>NUCLEOTIDE SEQUENCE [LARGE SCALE GENOMIC DNA]</scope>
    <source>
        <strain evidence="3 4">DSM 54</strain>
    </source>
</reference>
<keyword evidence="2" id="KW-1133">Transmembrane helix</keyword>
<evidence type="ECO:0000256" key="2">
    <source>
        <dbReference type="SAM" id="Phobius"/>
    </source>
</evidence>
<proteinExistence type="predicted"/>
<dbReference type="Proteomes" id="UP000037977">
    <property type="component" value="Unassembled WGS sequence"/>
</dbReference>
<comment type="caution">
    <text evidence="3">The sequence shown here is derived from an EMBL/GenBank/DDBJ whole genome shotgun (WGS) entry which is preliminary data.</text>
</comment>
<dbReference type="STRING" id="33935.ADM90_22020"/>
<dbReference type="AlphaFoldDB" id="A0A0M9DGJ0"/>
<feature type="transmembrane region" description="Helical" evidence="2">
    <location>
        <begin position="43"/>
        <end position="65"/>
    </location>
</feature>
<accession>A0A0M9DGJ0</accession>
<sequence length="414" mass="47556">MFSPMKSLKEQLTEAVLLIQEGQYLYAKDKLQALYEPKKKNDLLTWSLSLCYIAIGEPYQALFLWRSLKRPNLFPLAEQRTAVIQSLPVYEEIAKTYNKALICFQQNQFEKGLEYLLPLLKIGYVLPTVVYKAILFSSALLHNEQYTKQLLQNMPVHIQQLPDTKQILLFMHQSNLEQPVEVAKNKLRSGKIMFSLVSILAAITIIVLPLLFKKEAPPLSIPATLENQETLIDKQRDTEISQLKATIDKLEAQLSETSKLEQQIDEENPFALFSAEEIAQIAATLEKSSYQQGLQAFQKRDYPTATALFEKSLAINKDAYYSDDAMYFLLQAQIAQGRSNEAINTGQQFLHMDNKTFWDSPYRDDTMLSLSGLLQEQHLNEAKILLQKLVELYPEDWTGIEAKRRLVDESYDEN</sequence>
<keyword evidence="2" id="KW-0812">Transmembrane</keyword>
<feature type="transmembrane region" description="Helical" evidence="2">
    <location>
        <begin position="192"/>
        <end position="212"/>
    </location>
</feature>
<name>A0A0M9DGJ0_9BACI</name>
<organism evidence="3 4">
    <name type="scientific">Lysinibacillus macroides</name>
    <dbReference type="NCBI Taxonomy" id="33935"/>
    <lineage>
        <taxon>Bacteria</taxon>
        <taxon>Bacillati</taxon>
        <taxon>Bacillota</taxon>
        <taxon>Bacilli</taxon>
        <taxon>Bacillales</taxon>
        <taxon>Bacillaceae</taxon>
        <taxon>Lysinibacillus</taxon>
    </lineage>
</organism>
<dbReference type="EMBL" id="LGCI01000014">
    <property type="protein sequence ID" value="KOY79900.1"/>
    <property type="molecule type" value="Genomic_DNA"/>
</dbReference>
<evidence type="ECO:0000313" key="4">
    <source>
        <dbReference type="Proteomes" id="UP000037977"/>
    </source>
</evidence>
<dbReference type="InterPro" id="IPR011990">
    <property type="entry name" value="TPR-like_helical_dom_sf"/>
</dbReference>
<keyword evidence="1" id="KW-0175">Coiled coil</keyword>
<dbReference type="SUPFAM" id="SSF48452">
    <property type="entry name" value="TPR-like"/>
    <property type="match status" value="1"/>
</dbReference>
<gene>
    <name evidence="3" type="ORF">ADM90_22020</name>
</gene>
<evidence type="ECO:0000256" key="1">
    <source>
        <dbReference type="SAM" id="Coils"/>
    </source>
</evidence>
<protein>
    <submittedName>
        <fullName evidence="3">Uncharacterized protein</fullName>
    </submittedName>
</protein>
<dbReference type="Gene3D" id="1.25.40.10">
    <property type="entry name" value="Tetratricopeptide repeat domain"/>
    <property type="match status" value="1"/>
</dbReference>
<keyword evidence="4" id="KW-1185">Reference proteome</keyword>
<dbReference type="PATRIC" id="fig|33935.3.peg.3654"/>